<reference evidence="1 2" key="1">
    <citation type="journal article" date="2021" name="Nat. Commun.">
        <title>Genetic determinants of endophytism in the Arabidopsis root mycobiome.</title>
        <authorList>
            <person name="Mesny F."/>
            <person name="Miyauchi S."/>
            <person name="Thiergart T."/>
            <person name="Pickel B."/>
            <person name="Atanasova L."/>
            <person name="Karlsson M."/>
            <person name="Huettel B."/>
            <person name="Barry K.W."/>
            <person name="Haridas S."/>
            <person name="Chen C."/>
            <person name="Bauer D."/>
            <person name="Andreopoulos W."/>
            <person name="Pangilinan J."/>
            <person name="LaButti K."/>
            <person name="Riley R."/>
            <person name="Lipzen A."/>
            <person name="Clum A."/>
            <person name="Drula E."/>
            <person name="Henrissat B."/>
            <person name="Kohler A."/>
            <person name="Grigoriev I.V."/>
            <person name="Martin F.M."/>
            <person name="Hacquard S."/>
        </authorList>
    </citation>
    <scope>NUCLEOTIDE SEQUENCE [LARGE SCALE GENOMIC DNA]</scope>
    <source>
        <strain evidence="1 2">MPI-SDFR-AT-0079</strain>
    </source>
</reference>
<comment type="caution">
    <text evidence="1">The sequence shown here is derived from an EMBL/GenBank/DDBJ whole genome shotgun (WGS) entry which is preliminary data.</text>
</comment>
<accession>A0ACB7PHS7</accession>
<protein>
    <submittedName>
        <fullName evidence="1">Uncharacterized protein</fullName>
    </submittedName>
</protein>
<dbReference type="EMBL" id="JAGIZQ010000002">
    <property type="protein sequence ID" value="KAH6640598.1"/>
    <property type="molecule type" value="Genomic_DNA"/>
</dbReference>
<evidence type="ECO:0000313" key="2">
    <source>
        <dbReference type="Proteomes" id="UP000724584"/>
    </source>
</evidence>
<evidence type="ECO:0000313" key="1">
    <source>
        <dbReference type="EMBL" id="KAH6640598.1"/>
    </source>
</evidence>
<gene>
    <name evidence="1" type="ORF">F5144DRAFT_618337</name>
</gene>
<organism evidence="1 2">
    <name type="scientific">Chaetomium tenue</name>
    <dbReference type="NCBI Taxonomy" id="1854479"/>
    <lineage>
        <taxon>Eukaryota</taxon>
        <taxon>Fungi</taxon>
        <taxon>Dikarya</taxon>
        <taxon>Ascomycota</taxon>
        <taxon>Pezizomycotina</taxon>
        <taxon>Sordariomycetes</taxon>
        <taxon>Sordariomycetidae</taxon>
        <taxon>Sordariales</taxon>
        <taxon>Chaetomiaceae</taxon>
        <taxon>Chaetomium</taxon>
    </lineage>
</organism>
<name>A0ACB7PHS7_9PEZI</name>
<proteinExistence type="predicted"/>
<dbReference type="Proteomes" id="UP000724584">
    <property type="component" value="Unassembled WGS sequence"/>
</dbReference>
<keyword evidence="2" id="KW-1185">Reference proteome</keyword>
<sequence length="1313" mass="143662">MSTKRIPLSASNPNVANSPMRALAGVNGLKKSRLHADTVREEPYGQPPPAKRQMIERGVASPSRPKTRTIVHRAAAATRTTASTATTQRASVAALIPATEQELANLRTWHNQIRSRLPKMVFYFEGIPEDENRSKLAKKIARLGAHEEKFFSINITHVVTNRPIPPEKPKGEHEGETDPHGDNEQPKTIDPSLLNRPADPTRRKLVYDTAPASRKPSVLNQDDPLRRPKTRSTDVLDRARDMGKKIWSLEKLAKILELALYPDRYINARGLSTTQSTSKAVDGERNLARLLEHEREHGPTDRDLTVSSNDLVKFTGPYIYVYDLEEKTKPIMIKEYRKAVDPKDQEWPQFRVTSQGRCPFVLDESHDHPEKEVRTRTRAAKAADEPAVPKLKASEILLKNTAGKRTLAEMEDGHNRGTAGTRLTESFDRSKIANPPSLEFRSQNAFISHAKAGRFLAGEPVASGLQPSNVTSAIRSQMISSTTGGVLGAKAGTSKEIHGLQRKVVISQDPSSRRMAELSHDNHTFVRSTSFSQTIQRKLDPVHEEGTSRQREKLRRTASVPVPQARKRDLKPGYCENCQDKFADFEEHILSRKHRKFAEDDNNWVDLDNLLSQLAPPTPKIPPMVSNSNSRLGRRRFASTRRMYRFWIKLPEPAEKDAKPLLTFGIMGAERAAYTLLIKPAERRSDVIVRAIACTYPPAAEKFRSRNDIPIAYTSYDSILQDQKINAVLICLPLDLRYEWAYKALASGRHVLLDSPGTGNFRDMFLLYCDYKELYSTFLAPPILLKASPYLFHPSWQEFESKLDRPKLVKVTVNILLPTTVTEDKEARFRYEHAGGCGLGVMHAMSLLRDFPRGAIGEMRGRARMSMRGGYPHASMAAGITIDALHRADHPNPPPGQRVTEERTVTLRYSRGGPSHHVIRVRTDREHKHARTGRTLERTLTTQTHKAYEPRRNPKQLPPVPEPKADWTAPMYQLDTFVRCVRNPLPPGIEPLHPPPWVEAEAACGLVVMMEHAFRIANIRPESPGFGEGVGEWAGAEAGGGEGGGGGEGAEQVPARAEGFFGAGEGFGSGAEFNPGAEFGSDANSGAKLFSWAALVPGTELVPTAGSGPEAEFGSRAEFQLVAGAKLVPEAELVPAAAADSGPKAEFGSGAKFRPGAKHISGAELVSGTELVPDGGSGPKVFFSSGAGLALDANAANTVGAAGAAGASGNGGRAFTGRKLIADAKLITSTKYGSGAVLDSGTDISSHARSDSEATAGSGARPGPMAGTLSRAWDDLTSRVKLDNSAKSTPWNRDKGHLHQTNHMGNKRVGMAS</sequence>